<dbReference type="EMBL" id="QMFB01000006">
    <property type="protein sequence ID" value="RAV21023.1"/>
    <property type="molecule type" value="Genomic_DNA"/>
</dbReference>
<evidence type="ECO:0000256" key="1">
    <source>
        <dbReference type="ARBA" id="ARBA00010613"/>
    </source>
</evidence>
<dbReference type="CDD" id="cd07197">
    <property type="entry name" value="nitrilase"/>
    <property type="match status" value="1"/>
</dbReference>
<comment type="caution">
    <text evidence="3">The sequence shown here is derived from an EMBL/GenBank/DDBJ whole genome shotgun (WGS) entry which is preliminary data.</text>
</comment>
<dbReference type="AlphaFoldDB" id="A0A329MQJ3"/>
<reference evidence="3 4" key="1">
    <citation type="journal article" date="2009" name="Int. J. Syst. Evol. Microbiol.">
        <title>Paenibacillus contaminans sp. nov., isolated from a contaminated laboratory plate.</title>
        <authorList>
            <person name="Chou J.H."/>
            <person name="Lee J.H."/>
            <person name="Lin M.C."/>
            <person name="Chang P.S."/>
            <person name="Arun A.B."/>
            <person name="Young C.C."/>
            <person name="Chen W.M."/>
        </authorList>
    </citation>
    <scope>NUCLEOTIDE SEQUENCE [LARGE SCALE GENOMIC DNA]</scope>
    <source>
        <strain evidence="3 4">CKOBP-6</strain>
    </source>
</reference>
<accession>A0A329MQJ3</accession>
<protein>
    <submittedName>
        <fullName evidence="3">Carbon-nitrogen hydrolase family protein</fullName>
    </submittedName>
</protein>
<dbReference type="Pfam" id="PF00795">
    <property type="entry name" value="CN_hydrolase"/>
    <property type="match status" value="1"/>
</dbReference>
<proteinExistence type="inferred from homology"/>
<feature type="domain" description="CN hydrolase" evidence="2">
    <location>
        <begin position="8"/>
        <end position="242"/>
    </location>
</feature>
<evidence type="ECO:0000313" key="3">
    <source>
        <dbReference type="EMBL" id="RAV21023.1"/>
    </source>
</evidence>
<comment type="similarity">
    <text evidence="1">Belongs to the carbon-nitrogen hydrolase superfamily. NIT1/NIT2 family.</text>
</comment>
<keyword evidence="4" id="KW-1185">Reference proteome</keyword>
<sequence>MGGLRMARRVTISTFNFHYCLVEADGEWEQIIRKIEHHLEHKINQALPDEPDLIILPECCDMPSGLSGERLREYYRQRGDRILNLLAGIAEKHRCYIAYPSIRTMDDGSWRNSVRLINRSGKVIGTYNKNHPVIIEMEDDKVLCGSDATIMECDFGRVACAICFDLNFNPLRQKYAELQPELILFPSMFHGSFMQQYWAYSCRAFFVGAIAGGLPSSIVSPVGEIVASTSSYFDFITETVNLDCAVVHLDGNRQRLSAMKQKYGKKVNISDPGYLGSVLVSSESDAFTSEDLVREFGLERLDDYLARSLSYHQDHHYIEA</sequence>
<dbReference type="PROSITE" id="PS50263">
    <property type="entry name" value="CN_HYDROLASE"/>
    <property type="match status" value="1"/>
</dbReference>
<dbReference type="PANTHER" id="PTHR23088">
    <property type="entry name" value="NITRILASE-RELATED"/>
    <property type="match status" value="1"/>
</dbReference>
<evidence type="ECO:0000259" key="2">
    <source>
        <dbReference type="PROSITE" id="PS50263"/>
    </source>
</evidence>
<organism evidence="3 4">
    <name type="scientific">Paenibacillus contaminans</name>
    <dbReference type="NCBI Taxonomy" id="450362"/>
    <lineage>
        <taxon>Bacteria</taxon>
        <taxon>Bacillati</taxon>
        <taxon>Bacillota</taxon>
        <taxon>Bacilli</taxon>
        <taxon>Bacillales</taxon>
        <taxon>Paenibacillaceae</taxon>
        <taxon>Paenibacillus</taxon>
    </lineage>
</organism>
<dbReference type="PANTHER" id="PTHR23088:SF27">
    <property type="entry name" value="DEAMINATED GLUTATHIONE AMIDASE"/>
    <property type="match status" value="1"/>
</dbReference>
<keyword evidence="3" id="KW-0378">Hydrolase</keyword>
<dbReference type="GO" id="GO:0016787">
    <property type="term" value="F:hydrolase activity"/>
    <property type="evidence" value="ECO:0007669"/>
    <property type="project" value="UniProtKB-KW"/>
</dbReference>
<dbReference type="Gene3D" id="3.60.110.10">
    <property type="entry name" value="Carbon-nitrogen hydrolase"/>
    <property type="match status" value="1"/>
</dbReference>
<gene>
    <name evidence="3" type="ORF">DQG23_13135</name>
</gene>
<dbReference type="InterPro" id="IPR003010">
    <property type="entry name" value="C-N_Hydrolase"/>
</dbReference>
<evidence type="ECO:0000313" key="4">
    <source>
        <dbReference type="Proteomes" id="UP000250369"/>
    </source>
</evidence>
<dbReference type="Proteomes" id="UP000250369">
    <property type="component" value="Unassembled WGS sequence"/>
</dbReference>
<dbReference type="InterPro" id="IPR036526">
    <property type="entry name" value="C-N_Hydrolase_sf"/>
</dbReference>
<dbReference type="SUPFAM" id="SSF56317">
    <property type="entry name" value="Carbon-nitrogen hydrolase"/>
    <property type="match status" value="1"/>
</dbReference>
<name>A0A329MQJ3_9BACL</name>